<dbReference type="RefSeq" id="WP_004815290.1">
    <property type="nucleotide sequence ID" value="NZ_KB849452.1"/>
</dbReference>
<organism evidence="1 2">
    <name type="scientific">Acinetobacter schindleri NIPH 900</name>
    <dbReference type="NCBI Taxonomy" id="1217675"/>
    <lineage>
        <taxon>Bacteria</taxon>
        <taxon>Pseudomonadati</taxon>
        <taxon>Pseudomonadota</taxon>
        <taxon>Gammaproteobacteria</taxon>
        <taxon>Moraxellales</taxon>
        <taxon>Moraxellaceae</taxon>
        <taxon>Acinetobacter</taxon>
    </lineage>
</organism>
<protein>
    <submittedName>
        <fullName evidence="1">Uncharacterized protein</fullName>
    </submittedName>
</protein>
<dbReference type="HOGENOM" id="CLU_066425_0_0_6"/>
<comment type="caution">
    <text evidence="1">The sequence shown here is derived from an EMBL/GenBank/DDBJ whole genome shotgun (WGS) entry which is preliminary data.</text>
</comment>
<proteinExistence type="predicted"/>
<accession>N8Y1Q5</accession>
<reference evidence="1 2" key="1">
    <citation type="submission" date="2013-02" db="EMBL/GenBank/DDBJ databases">
        <title>The Genome Sequence of Acinetobacter schindleri NIPH 900.</title>
        <authorList>
            <consortium name="The Broad Institute Genome Sequencing Platform"/>
            <consortium name="The Broad Institute Genome Sequencing Center for Infectious Disease"/>
            <person name="Cerqueira G."/>
            <person name="Feldgarden M."/>
            <person name="Courvalin P."/>
            <person name="Perichon B."/>
            <person name="Grillot-Courvalin C."/>
            <person name="Clermont D."/>
            <person name="Rocha E."/>
            <person name="Yoon E.-J."/>
            <person name="Nemec A."/>
            <person name="Walker B."/>
            <person name="Young S.K."/>
            <person name="Zeng Q."/>
            <person name="Gargeya S."/>
            <person name="Fitzgerald M."/>
            <person name="Haas B."/>
            <person name="Abouelleil A."/>
            <person name="Alvarado L."/>
            <person name="Arachchi H.M."/>
            <person name="Berlin A.M."/>
            <person name="Chapman S.B."/>
            <person name="Dewar J."/>
            <person name="Goldberg J."/>
            <person name="Griggs A."/>
            <person name="Gujja S."/>
            <person name="Hansen M."/>
            <person name="Howarth C."/>
            <person name="Imamovic A."/>
            <person name="Larimer J."/>
            <person name="McCowan C."/>
            <person name="Murphy C."/>
            <person name="Neiman D."/>
            <person name="Pearson M."/>
            <person name="Priest M."/>
            <person name="Roberts A."/>
            <person name="Saif S."/>
            <person name="Shea T."/>
            <person name="Sisk P."/>
            <person name="Sykes S."/>
            <person name="Wortman J."/>
            <person name="Nusbaum C."/>
            <person name="Birren B."/>
        </authorList>
    </citation>
    <scope>NUCLEOTIDE SEQUENCE [LARGE SCALE GENOMIC DNA]</scope>
    <source>
        <strain evidence="1 2">NIPH 900</strain>
    </source>
</reference>
<gene>
    <name evidence="1" type="ORF">F965_01903</name>
</gene>
<name>N8Y1Q5_9GAMM</name>
<keyword evidence="2" id="KW-1185">Reference proteome</keyword>
<dbReference type="EMBL" id="APPI01000016">
    <property type="protein sequence ID" value="ENV13230.1"/>
    <property type="molecule type" value="Genomic_DNA"/>
</dbReference>
<evidence type="ECO:0000313" key="2">
    <source>
        <dbReference type="Proteomes" id="UP000018438"/>
    </source>
</evidence>
<dbReference type="AlphaFoldDB" id="N8Y1Q5"/>
<dbReference type="Proteomes" id="UP000018438">
    <property type="component" value="Unassembled WGS sequence"/>
</dbReference>
<sequence length="335" mass="38384">MENKSSLKEGFSFKLIGFDQSLVDQLSPFFNKSIFELSKLIDISTLEGLSFAIGDEEYLQELKSFNDYLTPSSGAAVGVAMTLTHIDRDYSRNYIVVNCRYLGLEYFLTEYTEPVSQEDMNRVMSDFLHTLFHEFCHVFGYQQLLKISPNLLTKSSFKNDWEGFMHLVSLTCWDEYQVCGWANMIGSDQQDRYEPILLNVMNQFEGSIERVFKEYLESTENSRFLTLFNNTAILILDLFKYSSYYLGDLSSKEDAIISDEVSSHKLYGVISTLNEMLSSLKSKVDTGKVENTDFYKIGEYAQQVAADLGLIVEPVDKNNMLVNLSRSAQTRILYA</sequence>
<evidence type="ECO:0000313" key="1">
    <source>
        <dbReference type="EMBL" id="ENV13230.1"/>
    </source>
</evidence>
<dbReference type="PATRIC" id="fig|1217675.3.peg.1831"/>